<comment type="caution">
    <text evidence="6">The sequence shown here is derived from an EMBL/GenBank/DDBJ whole genome shotgun (WGS) entry which is preliminary data.</text>
</comment>
<evidence type="ECO:0000256" key="2">
    <source>
        <dbReference type="ARBA" id="ARBA00010701"/>
    </source>
</evidence>
<dbReference type="AlphaFoldDB" id="A0A4Y2HMP3"/>
<evidence type="ECO:0000313" key="6">
    <source>
        <dbReference type="EMBL" id="GBM66363.1"/>
    </source>
</evidence>
<dbReference type="EMBL" id="BGPR01002022">
    <property type="protein sequence ID" value="GBM66363.1"/>
    <property type="molecule type" value="Genomic_DNA"/>
</dbReference>
<protein>
    <recommendedName>
        <fullName evidence="5">Lipase domain-containing protein</fullName>
    </recommendedName>
</protein>
<evidence type="ECO:0000256" key="4">
    <source>
        <dbReference type="RuleBase" id="RU004262"/>
    </source>
</evidence>
<evidence type="ECO:0000259" key="5">
    <source>
        <dbReference type="Pfam" id="PF00151"/>
    </source>
</evidence>
<dbReference type="InterPro" id="IPR029058">
    <property type="entry name" value="AB_hydrolase_fold"/>
</dbReference>
<keyword evidence="7" id="KW-1185">Reference proteome</keyword>
<comment type="similarity">
    <text evidence="2 4">Belongs to the AB hydrolase superfamily. Lipase family.</text>
</comment>
<organism evidence="6 7">
    <name type="scientific">Araneus ventricosus</name>
    <name type="common">Orbweaver spider</name>
    <name type="synonym">Epeira ventricosa</name>
    <dbReference type="NCBI Taxonomy" id="182803"/>
    <lineage>
        <taxon>Eukaryota</taxon>
        <taxon>Metazoa</taxon>
        <taxon>Ecdysozoa</taxon>
        <taxon>Arthropoda</taxon>
        <taxon>Chelicerata</taxon>
        <taxon>Arachnida</taxon>
        <taxon>Araneae</taxon>
        <taxon>Araneomorphae</taxon>
        <taxon>Entelegynae</taxon>
        <taxon>Araneoidea</taxon>
        <taxon>Araneidae</taxon>
        <taxon>Araneus</taxon>
    </lineage>
</organism>
<evidence type="ECO:0000256" key="1">
    <source>
        <dbReference type="ARBA" id="ARBA00004613"/>
    </source>
</evidence>
<name>A0A4Y2HMP3_ARAVE</name>
<dbReference type="SUPFAM" id="SSF53474">
    <property type="entry name" value="alpha/beta-Hydrolases"/>
    <property type="match status" value="1"/>
</dbReference>
<dbReference type="GO" id="GO:0016298">
    <property type="term" value="F:lipase activity"/>
    <property type="evidence" value="ECO:0007669"/>
    <property type="project" value="InterPro"/>
</dbReference>
<reference evidence="6 7" key="1">
    <citation type="journal article" date="2019" name="Sci. Rep.">
        <title>Orb-weaving spider Araneus ventricosus genome elucidates the spidroin gene catalogue.</title>
        <authorList>
            <person name="Kono N."/>
            <person name="Nakamura H."/>
            <person name="Ohtoshi R."/>
            <person name="Moran D.A.P."/>
            <person name="Shinohara A."/>
            <person name="Yoshida Y."/>
            <person name="Fujiwara M."/>
            <person name="Mori M."/>
            <person name="Tomita M."/>
            <person name="Arakawa K."/>
        </authorList>
    </citation>
    <scope>NUCLEOTIDE SEQUENCE [LARGE SCALE GENOMIC DNA]</scope>
</reference>
<dbReference type="Gene3D" id="3.40.50.1820">
    <property type="entry name" value="alpha/beta hydrolase"/>
    <property type="match status" value="1"/>
</dbReference>
<dbReference type="OrthoDB" id="199913at2759"/>
<evidence type="ECO:0000256" key="3">
    <source>
        <dbReference type="ARBA" id="ARBA00022525"/>
    </source>
</evidence>
<proteinExistence type="inferred from homology"/>
<comment type="subcellular location">
    <subcellularLocation>
        <location evidence="1">Secreted</location>
    </subcellularLocation>
</comment>
<dbReference type="InterPro" id="IPR013818">
    <property type="entry name" value="Lipase"/>
</dbReference>
<sequence length="198" mass="21697">MWDYVKDCLYRCADLHELKHRIAAAIHSIAPQILANIGLKSSIAWTYNTQPRDLTSAFINFYGAVISFGIADPIGHQDFYPNGGSGQPQCVKNQNSEEAIEDGNLDGPVSVDVNVCDHSSASLFFMQSVNPAECVFLSAMCDSYEDFQEGDCSNNSNALLTKMGLPAQPILGLGPMTEFYLRTGPNPPYCLEDGYEPE</sequence>
<dbReference type="InterPro" id="IPR000734">
    <property type="entry name" value="TAG_lipase"/>
</dbReference>
<keyword evidence="3" id="KW-0964">Secreted</keyword>
<dbReference type="PANTHER" id="PTHR11610">
    <property type="entry name" value="LIPASE"/>
    <property type="match status" value="1"/>
</dbReference>
<dbReference type="Pfam" id="PF00151">
    <property type="entry name" value="Lipase"/>
    <property type="match status" value="1"/>
</dbReference>
<gene>
    <name evidence="6" type="ORF">AVEN_235728_1</name>
</gene>
<evidence type="ECO:0000313" key="7">
    <source>
        <dbReference type="Proteomes" id="UP000499080"/>
    </source>
</evidence>
<feature type="domain" description="Lipase" evidence="5">
    <location>
        <begin position="65"/>
        <end position="189"/>
    </location>
</feature>
<dbReference type="Proteomes" id="UP000499080">
    <property type="component" value="Unassembled WGS sequence"/>
</dbReference>
<dbReference type="GO" id="GO:0005615">
    <property type="term" value="C:extracellular space"/>
    <property type="evidence" value="ECO:0007669"/>
    <property type="project" value="TreeGrafter"/>
</dbReference>
<accession>A0A4Y2HMP3</accession>
<dbReference type="GO" id="GO:0016042">
    <property type="term" value="P:lipid catabolic process"/>
    <property type="evidence" value="ECO:0007669"/>
    <property type="project" value="TreeGrafter"/>
</dbReference>